<dbReference type="EMBL" id="VSSQ01029706">
    <property type="protein sequence ID" value="MPM79940.1"/>
    <property type="molecule type" value="Genomic_DNA"/>
</dbReference>
<proteinExistence type="predicted"/>
<gene>
    <name evidence="1" type="ORF">SDC9_126983</name>
</gene>
<evidence type="ECO:0000313" key="1">
    <source>
        <dbReference type="EMBL" id="MPM79940.1"/>
    </source>
</evidence>
<sequence>MVTELRFTDLRQLLCNALLDNPIYYCGDTQLTLLPVFFGYVYPSCRIGAILAPQNGLDQYILVPDKIIFQ</sequence>
<dbReference type="AlphaFoldDB" id="A0A645CS42"/>
<organism evidence="1">
    <name type="scientific">bioreactor metagenome</name>
    <dbReference type="NCBI Taxonomy" id="1076179"/>
    <lineage>
        <taxon>unclassified sequences</taxon>
        <taxon>metagenomes</taxon>
        <taxon>ecological metagenomes</taxon>
    </lineage>
</organism>
<accession>A0A645CS42</accession>
<comment type="caution">
    <text evidence="1">The sequence shown here is derived from an EMBL/GenBank/DDBJ whole genome shotgun (WGS) entry which is preliminary data.</text>
</comment>
<reference evidence="1" key="1">
    <citation type="submission" date="2019-08" db="EMBL/GenBank/DDBJ databases">
        <authorList>
            <person name="Kucharzyk K."/>
            <person name="Murdoch R.W."/>
            <person name="Higgins S."/>
            <person name="Loffler F."/>
        </authorList>
    </citation>
    <scope>NUCLEOTIDE SEQUENCE</scope>
</reference>
<protein>
    <submittedName>
        <fullName evidence="1">Uncharacterized protein</fullName>
    </submittedName>
</protein>
<name>A0A645CS42_9ZZZZ</name>